<sequence length="133" mass="15582">MGKDGVLMERVSRYLIISKGNKSNKILHSTKEDLLNSMVKSTQLKCQIDRIEIEHSSFKYKMKVVDTEAKPANKTFFILVLYLDSESDIEKFELLDNEIHNFIESYNDLEMFILEDAISQYYSKEAYELIHDS</sequence>
<protein>
    <submittedName>
        <fullName evidence="1">Uncharacterized protein</fullName>
    </submittedName>
</protein>
<name>A0A4Y9J8R8_9STRE</name>
<dbReference type="AlphaFoldDB" id="A0A4Y9J8R8"/>
<dbReference type="EMBL" id="SPPD01000020">
    <property type="protein sequence ID" value="TFU96911.1"/>
    <property type="molecule type" value="Genomic_DNA"/>
</dbReference>
<reference evidence="1 2" key="1">
    <citation type="submission" date="2019-03" db="EMBL/GenBank/DDBJ databases">
        <title>Diversity of the mouse oral microbiome.</title>
        <authorList>
            <person name="Joseph S."/>
            <person name="Aduse-Opoku J."/>
            <person name="Curtis M."/>
            <person name="Wade W."/>
            <person name="Hashim A."/>
        </authorList>
    </citation>
    <scope>NUCLEOTIDE SEQUENCE [LARGE SCALE GENOMIC DNA]</scope>
    <source>
        <strain evidence="1 2">WM131</strain>
    </source>
</reference>
<comment type="caution">
    <text evidence="1">The sequence shown here is derived from an EMBL/GenBank/DDBJ whole genome shotgun (WGS) entry which is preliminary data.</text>
</comment>
<organism evidence="1 2">
    <name type="scientific">Streptococcus cuniculi</name>
    <dbReference type="NCBI Taxonomy" id="1432788"/>
    <lineage>
        <taxon>Bacteria</taxon>
        <taxon>Bacillati</taxon>
        <taxon>Bacillota</taxon>
        <taxon>Bacilli</taxon>
        <taxon>Lactobacillales</taxon>
        <taxon>Streptococcaceae</taxon>
        <taxon>Streptococcus</taxon>
    </lineage>
</organism>
<dbReference type="RefSeq" id="WP_135182729.1">
    <property type="nucleotide sequence ID" value="NZ_JADGKZ010000020.1"/>
</dbReference>
<proteinExistence type="predicted"/>
<dbReference type="Proteomes" id="UP000297253">
    <property type="component" value="Unassembled WGS sequence"/>
</dbReference>
<evidence type="ECO:0000313" key="2">
    <source>
        <dbReference type="Proteomes" id="UP000297253"/>
    </source>
</evidence>
<gene>
    <name evidence="1" type="ORF">E4T82_10290</name>
</gene>
<dbReference type="OrthoDB" id="9982579at2"/>
<evidence type="ECO:0000313" key="1">
    <source>
        <dbReference type="EMBL" id="TFU96911.1"/>
    </source>
</evidence>
<accession>A0A4Y9J8R8</accession>